<evidence type="ECO:0000313" key="3">
    <source>
        <dbReference type="EnsemblFungi" id="EJT71032"/>
    </source>
</evidence>
<gene>
    <name evidence="3" type="primary">20352511</name>
    <name evidence="2" type="ORF">GGTG_12053</name>
</gene>
<sequence length="145" mass="15152">MQSRSGEHCDADALGHSNPMGNYPGPLNGRALGSTKRRPSSSARPGAGAPEEISHGCGLARPVPAGRQPGPWEATPRGGLPSATARSCHGSVDVQTPTRGGASIGAIKRVICVRKSLPPAPFQHHRAPAHRLRRPDTMTEPHRSG</sequence>
<dbReference type="Proteomes" id="UP000006039">
    <property type="component" value="Unassembled WGS sequence"/>
</dbReference>
<dbReference type="HOGENOM" id="CLU_1786980_0_0_1"/>
<reference evidence="2" key="2">
    <citation type="submission" date="2010-07" db="EMBL/GenBank/DDBJ databases">
        <authorList>
            <consortium name="The Broad Institute Genome Sequencing Platform"/>
            <consortium name="Broad Institute Genome Sequencing Center for Infectious Disease"/>
            <person name="Ma L.-J."/>
            <person name="Dead R."/>
            <person name="Young S."/>
            <person name="Zeng Q."/>
            <person name="Koehrsen M."/>
            <person name="Alvarado L."/>
            <person name="Berlin A."/>
            <person name="Chapman S.B."/>
            <person name="Chen Z."/>
            <person name="Freedman E."/>
            <person name="Gellesch M."/>
            <person name="Goldberg J."/>
            <person name="Griggs A."/>
            <person name="Gujja S."/>
            <person name="Heilman E.R."/>
            <person name="Heiman D."/>
            <person name="Hepburn T."/>
            <person name="Howarth C."/>
            <person name="Jen D."/>
            <person name="Larson L."/>
            <person name="Mehta T."/>
            <person name="Neiman D."/>
            <person name="Pearson M."/>
            <person name="Roberts A."/>
            <person name="Saif S."/>
            <person name="Shea T."/>
            <person name="Shenoy N."/>
            <person name="Sisk P."/>
            <person name="Stolte C."/>
            <person name="Sykes S."/>
            <person name="Walk T."/>
            <person name="White J."/>
            <person name="Yandava C."/>
            <person name="Haas B."/>
            <person name="Nusbaum C."/>
            <person name="Birren B."/>
        </authorList>
    </citation>
    <scope>NUCLEOTIDE SEQUENCE</scope>
    <source>
        <strain evidence="2">R3-111a-1</strain>
    </source>
</reference>
<dbReference type="EnsemblFungi" id="EJT71032">
    <property type="protein sequence ID" value="EJT71032"/>
    <property type="gene ID" value="GGTG_12053"/>
</dbReference>
<feature type="compositionally biased region" description="Basic and acidic residues" evidence="1">
    <location>
        <begin position="134"/>
        <end position="145"/>
    </location>
</feature>
<protein>
    <submittedName>
        <fullName evidence="2 3">Uncharacterized protein</fullName>
    </submittedName>
</protein>
<reference evidence="4" key="1">
    <citation type="submission" date="2010-07" db="EMBL/GenBank/DDBJ databases">
        <title>The genome sequence of Gaeumannomyces graminis var. tritici strain R3-111a-1.</title>
        <authorList>
            <consortium name="The Broad Institute Genome Sequencing Platform"/>
            <person name="Ma L.-J."/>
            <person name="Dead R."/>
            <person name="Young S."/>
            <person name="Zeng Q."/>
            <person name="Koehrsen M."/>
            <person name="Alvarado L."/>
            <person name="Berlin A."/>
            <person name="Chapman S.B."/>
            <person name="Chen Z."/>
            <person name="Freedman E."/>
            <person name="Gellesch M."/>
            <person name="Goldberg J."/>
            <person name="Griggs A."/>
            <person name="Gujja S."/>
            <person name="Heilman E.R."/>
            <person name="Heiman D."/>
            <person name="Hepburn T."/>
            <person name="Howarth C."/>
            <person name="Jen D."/>
            <person name="Larson L."/>
            <person name="Mehta T."/>
            <person name="Neiman D."/>
            <person name="Pearson M."/>
            <person name="Roberts A."/>
            <person name="Saif S."/>
            <person name="Shea T."/>
            <person name="Shenoy N."/>
            <person name="Sisk P."/>
            <person name="Stolte C."/>
            <person name="Sykes S."/>
            <person name="Walk T."/>
            <person name="White J."/>
            <person name="Yandava C."/>
            <person name="Haas B."/>
            <person name="Nusbaum C."/>
            <person name="Birren B."/>
        </authorList>
    </citation>
    <scope>NUCLEOTIDE SEQUENCE [LARGE SCALE GENOMIC DNA]</scope>
    <source>
        <strain evidence="4">R3-111a-1</strain>
    </source>
</reference>
<reference evidence="3" key="4">
    <citation type="journal article" date="2015" name="G3 (Bethesda)">
        <title>Genome sequences of three phytopathogenic species of the Magnaporthaceae family of fungi.</title>
        <authorList>
            <person name="Okagaki L.H."/>
            <person name="Nunes C.C."/>
            <person name="Sailsbery J."/>
            <person name="Clay B."/>
            <person name="Brown D."/>
            <person name="John T."/>
            <person name="Oh Y."/>
            <person name="Young N."/>
            <person name="Fitzgerald M."/>
            <person name="Haas B.J."/>
            <person name="Zeng Q."/>
            <person name="Young S."/>
            <person name="Adiconis X."/>
            <person name="Fan L."/>
            <person name="Levin J.Z."/>
            <person name="Mitchell T.K."/>
            <person name="Okubara P.A."/>
            <person name="Farman M.L."/>
            <person name="Kohn L.M."/>
            <person name="Birren B."/>
            <person name="Ma L.-J."/>
            <person name="Dean R.A."/>
        </authorList>
    </citation>
    <scope>NUCLEOTIDE SEQUENCE</scope>
    <source>
        <strain evidence="3">R3-111a-1</strain>
    </source>
</reference>
<reference evidence="2" key="3">
    <citation type="submission" date="2010-09" db="EMBL/GenBank/DDBJ databases">
        <title>Annotation of Gaeumannomyces graminis var. tritici R3-111a-1.</title>
        <authorList>
            <consortium name="The Broad Institute Genome Sequencing Platform"/>
            <person name="Ma L.-J."/>
            <person name="Dead R."/>
            <person name="Young S.K."/>
            <person name="Zeng Q."/>
            <person name="Gargeya S."/>
            <person name="Fitzgerald M."/>
            <person name="Haas B."/>
            <person name="Abouelleil A."/>
            <person name="Alvarado L."/>
            <person name="Arachchi H.M."/>
            <person name="Berlin A."/>
            <person name="Brown A."/>
            <person name="Chapman S.B."/>
            <person name="Chen Z."/>
            <person name="Dunbar C."/>
            <person name="Freedman E."/>
            <person name="Gearin G."/>
            <person name="Gellesch M."/>
            <person name="Goldberg J."/>
            <person name="Griggs A."/>
            <person name="Gujja S."/>
            <person name="Heiman D."/>
            <person name="Howarth C."/>
            <person name="Larson L."/>
            <person name="Lui A."/>
            <person name="MacDonald P.J.P."/>
            <person name="Mehta T."/>
            <person name="Montmayeur A."/>
            <person name="Murphy C."/>
            <person name="Neiman D."/>
            <person name="Pearson M."/>
            <person name="Priest M."/>
            <person name="Roberts A."/>
            <person name="Saif S."/>
            <person name="Shea T."/>
            <person name="Shenoy N."/>
            <person name="Sisk P."/>
            <person name="Stolte C."/>
            <person name="Sykes S."/>
            <person name="Yandava C."/>
            <person name="Wortman J."/>
            <person name="Nusbaum C."/>
            <person name="Birren B."/>
        </authorList>
    </citation>
    <scope>NUCLEOTIDE SEQUENCE</scope>
    <source>
        <strain evidence="2">R3-111a-1</strain>
    </source>
</reference>
<evidence type="ECO:0000313" key="2">
    <source>
        <dbReference type="EMBL" id="EJT71032.1"/>
    </source>
</evidence>
<dbReference type="AlphaFoldDB" id="J3PEX4"/>
<feature type="compositionally biased region" description="Basic and acidic residues" evidence="1">
    <location>
        <begin position="1"/>
        <end position="13"/>
    </location>
</feature>
<dbReference type="RefSeq" id="XP_009228210.1">
    <property type="nucleotide sequence ID" value="XM_009229946.1"/>
</dbReference>
<feature type="region of interest" description="Disordered" evidence="1">
    <location>
        <begin position="119"/>
        <end position="145"/>
    </location>
</feature>
<reference evidence="3" key="5">
    <citation type="submission" date="2018-04" db="UniProtKB">
        <authorList>
            <consortium name="EnsemblFungi"/>
        </authorList>
    </citation>
    <scope>IDENTIFICATION</scope>
    <source>
        <strain evidence="3">R3-111a-1</strain>
    </source>
</reference>
<feature type="compositionally biased region" description="Basic residues" evidence="1">
    <location>
        <begin position="123"/>
        <end position="133"/>
    </location>
</feature>
<name>J3PEX4_GAET3</name>
<dbReference type="VEuPathDB" id="FungiDB:GGTG_12053"/>
<evidence type="ECO:0000313" key="4">
    <source>
        <dbReference type="Proteomes" id="UP000006039"/>
    </source>
</evidence>
<organism evidence="2">
    <name type="scientific">Gaeumannomyces tritici (strain R3-111a-1)</name>
    <name type="common">Wheat and barley take-all root rot fungus</name>
    <name type="synonym">Gaeumannomyces graminis var. tritici</name>
    <dbReference type="NCBI Taxonomy" id="644352"/>
    <lineage>
        <taxon>Eukaryota</taxon>
        <taxon>Fungi</taxon>
        <taxon>Dikarya</taxon>
        <taxon>Ascomycota</taxon>
        <taxon>Pezizomycotina</taxon>
        <taxon>Sordariomycetes</taxon>
        <taxon>Sordariomycetidae</taxon>
        <taxon>Magnaporthales</taxon>
        <taxon>Magnaporthaceae</taxon>
        <taxon>Gaeumannomyces</taxon>
    </lineage>
</organism>
<evidence type="ECO:0000256" key="1">
    <source>
        <dbReference type="SAM" id="MobiDB-lite"/>
    </source>
</evidence>
<proteinExistence type="predicted"/>
<accession>J3PEX4</accession>
<dbReference type="EMBL" id="GL385401">
    <property type="protein sequence ID" value="EJT71032.1"/>
    <property type="molecule type" value="Genomic_DNA"/>
</dbReference>
<keyword evidence="4" id="KW-1185">Reference proteome</keyword>
<dbReference type="GeneID" id="20352511"/>
<feature type="region of interest" description="Disordered" evidence="1">
    <location>
        <begin position="1"/>
        <end position="100"/>
    </location>
</feature>